<protein>
    <recommendedName>
        <fullName evidence="1">RSE1/DDB1/CPSF1 first beta-propeller domain-containing protein</fullName>
    </recommendedName>
</protein>
<dbReference type="InterPro" id="IPR018846">
    <property type="entry name" value="Beta-prop_RSE1/DDB1/CPSF1_1st"/>
</dbReference>
<dbReference type="AlphaFoldDB" id="A0A834XM04"/>
<name>A0A834XM04_APHGI</name>
<dbReference type="EMBL" id="JACMRX010000005">
    <property type="protein sequence ID" value="KAF7988763.1"/>
    <property type="molecule type" value="Genomic_DNA"/>
</dbReference>
<dbReference type="Pfam" id="PF10433">
    <property type="entry name" value="Beta-prop_RSE1_1st"/>
    <property type="match status" value="1"/>
</dbReference>
<evidence type="ECO:0000313" key="2">
    <source>
        <dbReference type="EMBL" id="KAF7988763.1"/>
    </source>
</evidence>
<evidence type="ECO:0000259" key="1">
    <source>
        <dbReference type="Pfam" id="PF10433"/>
    </source>
</evidence>
<reference evidence="2 3" key="1">
    <citation type="submission" date="2020-08" db="EMBL/GenBank/DDBJ databases">
        <title>Aphidius gifuensis genome sequencing and assembly.</title>
        <authorList>
            <person name="Du Z."/>
        </authorList>
    </citation>
    <scope>NUCLEOTIDE SEQUENCE [LARGE SCALE GENOMIC DNA]</scope>
    <source>
        <strain evidence="2">YNYX2018</strain>
        <tissue evidence="2">Adults</tissue>
    </source>
</reference>
<proteinExistence type="predicted"/>
<gene>
    <name evidence="2" type="ORF">HCN44_007073</name>
</gene>
<evidence type="ECO:0000313" key="3">
    <source>
        <dbReference type="Proteomes" id="UP000639338"/>
    </source>
</evidence>
<dbReference type="InterPro" id="IPR015943">
    <property type="entry name" value="WD40/YVTN_repeat-like_dom_sf"/>
</dbReference>
<dbReference type="InterPro" id="IPR050358">
    <property type="entry name" value="RSE1/DDB1/CFT1"/>
</dbReference>
<dbReference type="OrthoDB" id="433457at2759"/>
<dbReference type="PANTHER" id="PTHR10644">
    <property type="entry name" value="DNA REPAIR/RNA PROCESSING CPSF FAMILY"/>
    <property type="match status" value="1"/>
</dbReference>
<organism evidence="2 3">
    <name type="scientific">Aphidius gifuensis</name>
    <name type="common">Parasitoid wasp</name>
    <dbReference type="NCBI Taxonomy" id="684658"/>
    <lineage>
        <taxon>Eukaryota</taxon>
        <taxon>Metazoa</taxon>
        <taxon>Ecdysozoa</taxon>
        <taxon>Arthropoda</taxon>
        <taxon>Hexapoda</taxon>
        <taxon>Insecta</taxon>
        <taxon>Pterygota</taxon>
        <taxon>Neoptera</taxon>
        <taxon>Endopterygota</taxon>
        <taxon>Hymenoptera</taxon>
        <taxon>Apocrita</taxon>
        <taxon>Ichneumonoidea</taxon>
        <taxon>Braconidae</taxon>
        <taxon>Aphidiinae</taxon>
        <taxon>Aphidius</taxon>
    </lineage>
</organism>
<comment type="caution">
    <text evidence="2">The sequence shown here is derived from an EMBL/GenBank/DDBJ whole genome shotgun (WGS) entry which is preliminary data.</text>
</comment>
<dbReference type="Proteomes" id="UP000639338">
    <property type="component" value="Unassembled WGS sequence"/>
</dbReference>
<feature type="domain" description="RSE1/DDB1/CPSF1 first beta-propeller" evidence="1">
    <location>
        <begin position="13"/>
        <end position="339"/>
    </location>
</feature>
<keyword evidence="3" id="KW-1185">Reference proteome</keyword>
<accession>A0A834XM04</accession>
<dbReference type="Gene3D" id="2.130.10.10">
    <property type="entry name" value="YVTN repeat-like/Quinoprotein amine dehydrogenase"/>
    <property type="match status" value="1"/>
</dbReference>
<sequence>MAHVVTVHQPTAVTACVSGNFTSSTDSNLILAKDTKLEIYLLTPEGLRPLKGIEIHGEISVIKIFRPLHEKKDLLFLLTTTYDAMILECSGVGEDMEIIKKATGNVADSISQPLENADIKAVIDPEARVIGLRLYDGFFTIIPLEKANPELKASSIRMDEQLVINVDFLHGCANPTVVIIHQDIDDRRVKTHEISLRDKKFVKELWKESVERETRMVIGVPSPTCGAIFIGQESILYHDHGPSWVAIVPPILKYSPITCYAKIDAQGLRYLLGDMAGNLFILCLEQERKPDGTTVIKDLKFEFLGEVSIPECITYFDNDVVFVESRLGDSQLIKLLTKPDQYGSYCVEIVDKAVVDLEGEMYYVVELQSAVSAVLLLLCFSAWNIVNV</sequence>